<evidence type="ECO:0008006" key="3">
    <source>
        <dbReference type="Google" id="ProtNLM"/>
    </source>
</evidence>
<dbReference type="PANTHER" id="PTHR21192:SF2">
    <property type="entry name" value="NADH DEHYDROGENASE [UBIQUINONE] 1 ALPHA SUBCOMPLEX ASSEMBLY FACTOR 3"/>
    <property type="match status" value="1"/>
</dbReference>
<dbReference type="STRING" id="1082931.KKY_1466"/>
<sequence>MAWEAGQGHYPYQATIDAYGDGGFRFAEMSHRGSLICLPSGMYAWHVEAAGDVTLVSLARVIESADNIDVLLIGMGPDIAAIPPEIRATLREKGVIVEAVSTGSAIRTYNVLLAENRAVGAALISVEKAR</sequence>
<evidence type="ECO:0000313" key="2">
    <source>
        <dbReference type="Proteomes" id="UP000008850"/>
    </source>
</evidence>
<dbReference type="AlphaFoldDB" id="G4R9S9"/>
<dbReference type="eggNOG" id="COG3737">
    <property type="taxonomic scope" value="Bacteria"/>
</dbReference>
<evidence type="ECO:0000313" key="1">
    <source>
        <dbReference type="EMBL" id="AEQ51486.1"/>
    </source>
</evidence>
<protein>
    <recommendedName>
        <fullName evidence="3">Mth938-like domain-containing protein</fullName>
    </recommendedName>
</protein>
<dbReference type="Proteomes" id="UP000008850">
    <property type="component" value="Chromosome"/>
</dbReference>
<accession>G4R9S9</accession>
<dbReference type="InterPro" id="IPR007523">
    <property type="entry name" value="NDUFAF3/AAMDC"/>
</dbReference>
<keyword evidence="2" id="KW-1185">Reference proteome</keyword>
<dbReference type="KEGG" id="phl:KKY_1466"/>
<dbReference type="SUPFAM" id="SSF64076">
    <property type="entry name" value="MTH938-like"/>
    <property type="match status" value="1"/>
</dbReference>
<proteinExistence type="predicted"/>
<dbReference type="Pfam" id="PF04430">
    <property type="entry name" value="DUF498"/>
    <property type="match status" value="1"/>
</dbReference>
<dbReference type="RefSeq" id="WP_014130635.1">
    <property type="nucleotide sequence ID" value="NC_016078.1"/>
</dbReference>
<dbReference type="HOGENOM" id="CLU_074390_2_1_5"/>
<dbReference type="CDD" id="cd00248">
    <property type="entry name" value="Mth938-like"/>
    <property type="match status" value="1"/>
</dbReference>
<dbReference type="Gene3D" id="3.40.1230.10">
    <property type="entry name" value="MTH938-like"/>
    <property type="match status" value="1"/>
</dbReference>
<gene>
    <name evidence="1" type="ordered locus">KKY_1466</name>
</gene>
<name>G4R9S9_PELHB</name>
<dbReference type="PATRIC" id="fig|1082931.4.peg.1443"/>
<dbReference type="EMBL" id="CP003075">
    <property type="protein sequence ID" value="AEQ51486.1"/>
    <property type="molecule type" value="Genomic_DNA"/>
</dbReference>
<dbReference type="PANTHER" id="PTHR21192">
    <property type="entry name" value="NUCLEAR PROTEIN E3-3"/>
    <property type="match status" value="1"/>
</dbReference>
<reference evidence="1 2" key="1">
    <citation type="journal article" date="2012" name="J. Bacteriol.">
        <title>Complete genome sequence of Pelagibacterium halotolerans B2T.</title>
        <authorList>
            <person name="Huo Y.Y."/>
            <person name="Cheng H."/>
            <person name="Han X.F."/>
            <person name="Jiang X.W."/>
            <person name="Sun C."/>
            <person name="Zhang X.Q."/>
            <person name="Zhu X.F."/>
            <person name="Liu Y.F."/>
            <person name="Li P.F."/>
            <person name="Ni P.X."/>
            <person name="Wu M."/>
        </authorList>
    </citation>
    <scope>NUCLEOTIDE SEQUENCE [LARGE SCALE GENOMIC DNA]</scope>
    <source>
        <strain evidence="2">DSM 22347 / JCM 15775 / CGMCC 1.7692 / B2</strain>
    </source>
</reference>
<dbReference type="InterPro" id="IPR036748">
    <property type="entry name" value="MTH938-like_sf"/>
</dbReference>
<organism evidence="1 2">
    <name type="scientific">Pelagibacterium halotolerans (strain DSM 22347 / JCM 15775 / CGMCC 1.7692 / B2)</name>
    <dbReference type="NCBI Taxonomy" id="1082931"/>
    <lineage>
        <taxon>Bacteria</taxon>
        <taxon>Pseudomonadati</taxon>
        <taxon>Pseudomonadota</taxon>
        <taxon>Alphaproteobacteria</taxon>
        <taxon>Hyphomicrobiales</taxon>
        <taxon>Devosiaceae</taxon>
        <taxon>Pelagibacterium</taxon>
    </lineage>
</organism>